<proteinExistence type="predicted"/>
<dbReference type="InterPro" id="IPR000719">
    <property type="entry name" value="Prot_kinase_dom"/>
</dbReference>
<protein>
    <submittedName>
        <fullName evidence="6">Myoblast growth factor receptor egl-15</fullName>
    </submittedName>
</protein>
<dbReference type="GO" id="GO:0005886">
    <property type="term" value="C:plasma membrane"/>
    <property type="evidence" value="ECO:0007669"/>
    <property type="project" value="TreeGrafter"/>
</dbReference>
<dbReference type="PROSITE" id="PS50011">
    <property type="entry name" value="PROTEIN_KINASE_DOM"/>
    <property type="match status" value="1"/>
</dbReference>
<dbReference type="InterPro" id="IPR017441">
    <property type="entry name" value="Protein_kinase_ATP_BS"/>
</dbReference>
<keyword evidence="6" id="KW-0675">Receptor</keyword>
<evidence type="ECO:0000256" key="3">
    <source>
        <dbReference type="PROSITE-ProRule" id="PRU10141"/>
    </source>
</evidence>
<evidence type="ECO:0000256" key="4">
    <source>
        <dbReference type="SAM" id="MobiDB-lite"/>
    </source>
</evidence>
<dbReference type="Proteomes" id="UP001152320">
    <property type="component" value="Chromosome 14"/>
</dbReference>
<feature type="region of interest" description="Disordered" evidence="4">
    <location>
        <begin position="356"/>
        <end position="385"/>
    </location>
</feature>
<dbReference type="GO" id="GO:0005524">
    <property type="term" value="F:ATP binding"/>
    <property type="evidence" value="ECO:0007669"/>
    <property type="project" value="UniProtKB-UniRule"/>
</dbReference>
<dbReference type="PANTHER" id="PTHR24416">
    <property type="entry name" value="TYROSINE-PROTEIN KINASE RECEPTOR"/>
    <property type="match status" value="1"/>
</dbReference>
<dbReference type="Pfam" id="PF07714">
    <property type="entry name" value="PK_Tyr_Ser-Thr"/>
    <property type="match status" value="1"/>
</dbReference>
<comment type="subcellular location">
    <subcellularLocation>
        <location evidence="1">Membrane</location>
        <topology evidence="1">Single-pass membrane protein</topology>
    </subcellularLocation>
</comment>
<gene>
    <name evidence="6" type="ORF">HOLleu_28822</name>
</gene>
<comment type="caution">
    <text evidence="6">The sequence shown here is derived from an EMBL/GenBank/DDBJ whole genome shotgun (WGS) entry which is preliminary data.</text>
</comment>
<dbReference type="InterPro" id="IPR050122">
    <property type="entry name" value="RTK"/>
</dbReference>
<dbReference type="SUPFAM" id="SSF56112">
    <property type="entry name" value="Protein kinase-like (PK-like)"/>
    <property type="match status" value="1"/>
</dbReference>
<dbReference type="InterPro" id="IPR008266">
    <property type="entry name" value="Tyr_kinase_AS"/>
</dbReference>
<dbReference type="FunFam" id="1.10.510.10:FF:002448">
    <property type="match status" value="1"/>
</dbReference>
<sequence>MVRRRKKASRSDKLLSGLHAQKVQHISGQAIKEVTPVSDIVFKGRELDRSLLKLDRELGSGQFGVVYKAYAFGVNGTKEFVPVAVKCLKENADMVMKEDFLDEIRLLIEIGSHPNILSVLGCCTIDEPYYLITEYMRYGDLLRFLWKSREERYRVQDPVYNVTQQNRLQIARQIARGMEYLSKTRYYHGDLAARNILVGENLVVKISDFGLADDIYQAGYKRLSPDKKRPVKWVSLETNTTGKCTIQSDVWSYGVVLYEIYTSGGVPYPGISSRELIQKLLDGYRMERPEECPEEIYEVMLSCWQVKPSDRPTFNTLYRIMDCMLAERSDYLATEEDKTTRILPLIKTVSISGGSYRGRDVPDVPERPRETLTDGEEEMGGVNGSNESLLCHDNKGFEHNERLEVHSGSAGTCSIETVVEEDVDTKL</sequence>
<feature type="binding site" evidence="3">
    <location>
        <position position="86"/>
    </location>
    <ligand>
        <name>ATP</name>
        <dbReference type="ChEBI" id="CHEBI:30616"/>
    </ligand>
</feature>
<dbReference type="GO" id="GO:0004714">
    <property type="term" value="F:transmembrane receptor protein tyrosine kinase activity"/>
    <property type="evidence" value="ECO:0007669"/>
    <property type="project" value="UniProtKB-EC"/>
</dbReference>
<comment type="catalytic activity">
    <reaction evidence="2">
        <text>L-tyrosyl-[protein] + ATP = O-phospho-L-tyrosyl-[protein] + ADP + H(+)</text>
        <dbReference type="Rhea" id="RHEA:10596"/>
        <dbReference type="Rhea" id="RHEA-COMP:10136"/>
        <dbReference type="Rhea" id="RHEA-COMP:20101"/>
        <dbReference type="ChEBI" id="CHEBI:15378"/>
        <dbReference type="ChEBI" id="CHEBI:30616"/>
        <dbReference type="ChEBI" id="CHEBI:46858"/>
        <dbReference type="ChEBI" id="CHEBI:61978"/>
        <dbReference type="ChEBI" id="CHEBI:456216"/>
        <dbReference type="EC" id="2.7.10.1"/>
    </reaction>
</comment>
<dbReference type="AlphaFoldDB" id="A0A9Q1BMK0"/>
<reference evidence="6" key="1">
    <citation type="submission" date="2021-10" db="EMBL/GenBank/DDBJ databases">
        <title>Tropical sea cucumber genome reveals ecological adaptation and Cuvierian tubules defense mechanism.</title>
        <authorList>
            <person name="Chen T."/>
        </authorList>
    </citation>
    <scope>NUCLEOTIDE SEQUENCE</scope>
    <source>
        <strain evidence="6">Nanhai2018</strain>
        <tissue evidence="6">Muscle</tissue>
    </source>
</reference>
<dbReference type="InterPro" id="IPR011009">
    <property type="entry name" value="Kinase-like_dom_sf"/>
</dbReference>
<keyword evidence="3" id="KW-0067">ATP-binding</keyword>
<evidence type="ECO:0000256" key="2">
    <source>
        <dbReference type="ARBA" id="ARBA00051243"/>
    </source>
</evidence>
<dbReference type="GO" id="GO:0043235">
    <property type="term" value="C:receptor complex"/>
    <property type="evidence" value="ECO:0007669"/>
    <property type="project" value="TreeGrafter"/>
</dbReference>
<name>A0A9Q1BMK0_HOLLE</name>
<dbReference type="OrthoDB" id="535945at2759"/>
<dbReference type="CDD" id="cd00192">
    <property type="entry name" value="PTKc"/>
    <property type="match status" value="1"/>
</dbReference>
<dbReference type="PROSITE" id="PS00109">
    <property type="entry name" value="PROTEIN_KINASE_TYR"/>
    <property type="match status" value="1"/>
</dbReference>
<dbReference type="PROSITE" id="PS00107">
    <property type="entry name" value="PROTEIN_KINASE_ATP"/>
    <property type="match status" value="1"/>
</dbReference>
<dbReference type="EMBL" id="JAIZAY010000014">
    <property type="protein sequence ID" value="KAJ8029437.1"/>
    <property type="molecule type" value="Genomic_DNA"/>
</dbReference>
<dbReference type="PANTHER" id="PTHR24416:SF620">
    <property type="entry name" value="TYROSINE-PROTEIN KINASE RECEPTOR TORSO"/>
    <property type="match status" value="1"/>
</dbReference>
<evidence type="ECO:0000256" key="1">
    <source>
        <dbReference type="ARBA" id="ARBA00004167"/>
    </source>
</evidence>
<evidence type="ECO:0000313" key="7">
    <source>
        <dbReference type="Proteomes" id="UP001152320"/>
    </source>
</evidence>
<organism evidence="6 7">
    <name type="scientific">Holothuria leucospilota</name>
    <name type="common">Black long sea cucumber</name>
    <name type="synonym">Mertensiothuria leucospilota</name>
    <dbReference type="NCBI Taxonomy" id="206669"/>
    <lineage>
        <taxon>Eukaryota</taxon>
        <taxon>Metazoa</taxon>
        <taxon>Echinodermata</taxon>
        <taxon>Eleutherozoa</taxon>
        <taxon>Echinozoa</taxon>
        <taxon>Holothuroidea</taxon>
        <taxon>Aspidochirotacea</taxon>
        <taxon>Aspidochirotida</taxon>
        <taxon>Holothuriidae</taxon>
        <taxon>Holothuria</taxon>
    </lineage>
</organism>
<evidence type="ECO:0000313" key="6">
    <source>
        <dbReference type="EMBL" id="KAJ8029437.1"/>
    </source>
</evidence>
<feature type="compositionally biased region" description="Basic and acidic residues" evidence="4">
    <location>
        <begin position="357"/>
        <end position="372"/>
    </location>
</feature>
<dbReference type="GO" id="GO:0007169">
    <property type="term" value="P:cell surface receptor protein tyrosine kinase signaling pathway"/>
    <property type="evidence" value="ECO:0007669"/>
    <property type="project" value="TreeGrafter"/>
</dbReference>
<dbReference type="Gene3D" id="3.30.200.20">
    <property type="entry name" value="Phosphorylase Kinase, domain 1"/>
    <property type="match status" value="1"/>
</dbReference>
<keyword evidence="3" id="KW-0547">Nucleotide-binding</keyword>
<dbReference type="Gene3D" id="1.10.510.10">
    <property type="entry name" value="Transferase(Phosphotransferase) domain 1"/>
    <property type="match status" value="1"/>
</dbReference>
<evidence type="ECO:0000259" key="5">
    <source>
        <dbReference type="PROSITE" id="PS50011"/>
    </source>
</evidence>
<dbReference type="InterPro" id="IPR001245">
    <property type="entry name" value="Ser-Thr/Tyr_kinase_cat_dom"/>
</dbReference>
<keyword evidence="7" id="KW-1185">Reference proteome</keyword>
<dbReference type="PRINTS" id="PR00109">
    <property type="entry name" value="TYRKINASE"/>
</dbReference>
<accession>A0A9Q1BMK0</accession>
<feature type="domain" description="Protein kinase" evidence="5">
    <location>
        <begin position="52"/>
        <end position="332"/>
    </location>
</feature>